<dbReference type="PROSITE" id="PS00360">
    <property type="entry name" value="RIBOSOMAL_S9"/>
    <property type="match status" value="1"/>
</dbReference>
<dbReference type="SUPFAM" id="SSF54211">
    <property type="entry name" value="Ribosomal protein S5 domain 2-like"/>
    <property type="match status" value="1"/>
</dbReference>
<dbReference type="Pfam" id="PF00380">
    <property type="entry name" value="Ribosomal_S9"/>
    <property type="match status" value="1"/>
</dbReference>
<dbReference type="HAMAP" id="MF_00532_B">
    <property type="entry name" value="Ribosomal_uS9_B"/>
    <property type="match status" value="1"/>
</dbReference>
<evidence type="ECO:0000313" key="5">
    <source>
        <dbReference type="EMBL" id="MPM47372.1"/>
    </source>
</evidence>
<keyword evidence="2 5" id="KW-0689">Ribosomal protein</keyword>
<dbReference type="GO" id="GO:0003723">
    <property type="term" value="F:RNA binding"/>
    <property type="evidence" value="ECO:0007669"/>
    <property type="project" value="TreeGrafter"/>
</dbReference>
<proteinExistence type="inferred from homology"/>
<dbReference type="FunFam" id="3.30.230.10:FF:000001">
    <property type="entry name" value="30S ribosomal protein S9"/>
    <property type="match status" value="1"/>
</dbReference>
<dbReference type="GO" id="GO:0015935">
    <property type="term" value="C:small ribosomal subunit"/>
    <property type="evidence" value="ECO:0007669"/>
    <property type="project" value="UniProtKB-ARBA"/>
</dbReference>
<accession>A0A645A2W6</accession>
<dbReference type="InterPro" id="IPR020568">
    <property type="entry name" value="Ribosomal_Su5_D2-typ_SF"/>
</dbReference>
<dbReference type="NCBIfam" id="NF001099">
    <property type="entry name" value="PRK00132.1"/>
    <property type="match status" value="1"/>
</dbReference>
<dbReference type="InterPro" id="IPR020574">
    <property type="entry name" value="Ribosomal_uS9_CS"/>
</dbReference>
<evidence type="ECO:0000256" key="2">
    <source>
        <dbReference type="ARBA" id="ARBA00022980"/>
    </source>
</evidence>
<dbReference type="InterPro" id="IPR000754">
    <property type="entry name" value="Ribosomal_uS9"/>
</dbReference>
<dbReference type="GO" id="GO:0003735">
    <property type="term" value="F:structural constituent of ribosome"/>
    <property type="evidence" value="ECO:0007669"/>
    <property type="project" value="InterPro"/>
</dbReference>
<reference evidence="5" key="1">
    <citation type="submission" date="2019-08" db="EMBL/GenBank/DDBJ databases">
        <authorList>
            <person name="Kucharzyk K."/>
            <person name="Murdoch R.W."/>
            <person name="Higgins S."/>
            <person name="Loffler F."/>
        </authorList>
    </citation>
    <scope>NUCLEOTIDE SEQUENCE</scope>
</reference>
<gene>
    <name evidence="5" type="primary">rpsI_30</name>
    <name evidence="5" type="ORF">SDC9_94081</name>
</gene>
<dbReference type="AlphaFoldDB" id="A0A645A2W6"/>
<dbReference type="PANTHER" id="PTHR21569:SF1">
    <property type="entry name" value="SMALL RIBOSOMAL SUBUNIT PROTEIN US9M"/>
    <property type="match status" value="1"/>
</dbReference>
<dbReference type="InterPro" id="IPR014721">
    <property type="entry name" value="Ribsml_uS5_D2-typ_fold_subgr"/>
</dbReference>
<comment type="similarity">
    <text evidence="1">Belongs to the universal ribosomal protein uS9 family.</text>
</comment>
<feature type="compositionally biased region" description="Basic residues" evidence="4">
    <location>
        <begin position="111"/>
        <end position="130"/>
    </location>
</feature>
<comment type="caution">
    <text evidence="5">The sequence shown here is derived from an EMBL/GenBank/DDBJ whole genome shotgun (WGS) entry which is preliminary data.</text>
</comment>
<evidence type="ECO:0000256" key="1">
    <source>
        <dbReference type="ARBA" id="ARBA00005251"/>
    </source>
</evidence>
<sequence>MVQYYEGIGRRKESSARVRLMSGSGVFTVNDRPIEDYFPRTGDMEAILGPLGATGMDQKTFDITATVRGGGVSGQTDSVQLGLARALVKLNADNTSLLRKGGFLTRDPRVKERKKPGLKRARKAPTYTKR</sequence>
<dbReference type="Gene3D" id="3.30.230.10">
    <property type="match status" value="1"/>
</dbReference>
<protein>
    <submittedName>
        <fullName evidence="5">30S ribosomal protein S9</fullName>
    </submittedName>
</protein>
<dbReference type="InterPro" id="IPR023035">
    <property type="entry name" value="Ribosomal_uS9_bac/plastid"/>
</dbReference>
<feature type="region of interest" description="Disordered" evidence="4">
    <location>
        <begin position="102"/>
        <end position="130"/>
    </location>
</feature>
<dbReference type="PANTHER" id="PTHR21569">
    <property type="entry name" value="RIBOSOMAL PROTEIN S9"/>
    <property type="match status" value="1"/>
</dbReference>
<dbReference type="GO" id="GO:0006412">
    <property type="term" value="P:translation"/>
    <property type="evidence" value="ECO:0007669"/>
    <property type="project" value="InterPro"/>
</dbReference>
<evidence type="ECO:0000256" key="4">
    <source>
        <dbReference type="SAM" id="MobiDB-lite"/>
    </source>
</evidence>
<name>A0A645A2W6_9ZZZZ</name>
<evidence type="ECO:0000256" key="3">
    <source>
        <dbReference type="ARBA" id="ARBA00023274"/>
    </source>
</evidence>
<dbReference type="EMBL" id="VSSQ01011653">
    <property type="protein sequence ID" value="MPM47372.1"/>
    <property type="molecule type" value="Genomic_DNA"/>
</dbReference>
<organism evidence="5">
    <name type="scientific">bioreactor metagenome</name>
    <dbReference type="NCBI Taxonomy" id="1076179"/>
    <lineage>
        <taxon>unclassified sequences</taxon>
        <taxon>metagenomes</taxon>
        <taxon>ecological metagenomes</taxon>
    </lineage>
</organism>
<keyword evidence="3" id="KW-0687">Ribonucleoprotein</keyword>
<dbReference type="GO" id="GO:0005737">
    <property type="term" value="C:cytoplasm"/>
    <property type="evidence" value="ECO:0007669"/>
    <property type="project" value="UniProtKB-ARBA"/>
</dbReference>